<dbReference type="EMBL" id="JBJXBP010000005">
    <property type="protein sequence ID" value="KAL3828280.1"/>
    <property type="molecule type" value="Genomic_DNA"/>
</dbReference>
<evidence type="ECO:0000256" key="1">
    <source>
        <dbReference type="SAM" id="MobiDB-lite"/>
    </source>
</evidence>
<evidence type="ECO:0000313" key="3">
    <source>
        <dbReference type="Proteomes" id="UP001634393"/>
    </source>
</evidence>
<feature type="region of interest" description="Disordered" evidence="1">
    <location>
        <begin position="47"/>
        <end position="72"/>
    </location>
</feature>
<organism evidence="2 3">
    <name type="scientific">Penstemon smallii</name>
    <dbReference type="NCBI Taxonomy" id="265156"/>
    <lineage>
        <taxon>Eukaryota</taxon>
        <taxon>Viridiplantae</taxon>
        <taxon>Streptophyta</taxon>
        <taxon>Embryophyta</taxon>
        <taxon>Tracheophyta</taxon>
        <taxon>Spermatophyta</taxon>
        <taxon>Magnoliopsida</taxon>
        <taxon>eudicotyledons</taxon>
        <taxon>Gunneridae</taxon>
        <taxon>Pentapetalae</taxon>
        <taxon>asterids</taxon>
        <taxon>lamiids</taxon>
        <taxon>Lamiales</taxon>
        <taxon>Plantaginaceae</taxon>
        <taxon>Cheloneae</taxon>
        <taxon>Penstemon</taxon>
    </lineage>
</organism>
<dbReference type="AlphaFoldDB" id="A0ABD3SVB2"/>
<dbReference type="InterPro" id="IPR039300">
    <property type="entry name" value="JASON"/>
</dbReference>
<proteinExistence type="predicted"/>
<keyword evidence="3" id="KW-1185">Reference proteome</keyword>
<accession>A0ABD3SVB2</accession>
<dbReference type="Proteomes" id="UP001634393">
    <property type="component" value="Unassembled WGS sequence"/>
</dbReference>
<dbReference type="PANTHER" id="PTHR33318">
    <property type="entry name" value="ASPARTYL/GLUTAMYL-TRNA(ASN/GLN) AMIDOTRANSFERASE SUBUNIT"/>
    <property type="match status" value="1"/>
</dbReference>
<gene>
    <name evidence="2" type="ORF">ACJIZ3_017082</name>
</gene>
<comment type="caution">
    <text evidence="2">The sequence shown here is derived from an EMBL/GenBank/DDBJ whole genome shotgun (WGS) entry which is preliminary data.</text>
</comment>
<reference evidence="2 3" key="1">
    <citation type="submission" date="2024-12" db="EMBL/GenBank/DDBJ databases">
        <title>The unique morphological basis and parallel evolutionary history of personate flowers in Penstemon.</title>
        <authorList>
            <person name="Depatie T.H."/>
            <person name="Wessinger C.A."/>
        </authorList>
    </citation>
    <scope>NUCLEOTIDE SEQUENCE [LARGE SCALE GENOMIC DNA]</scope>
    <source>
        <strain evidence="2">WTNN_2</strain>
        <tissue evidence="2">Leaf</tissue>
    </source>
</reference>
<feature type="compositionally biased region" description="Basic and acidic residues" evidence="1">
    <location>
        <begin position="56"/>
        <end position="67"/>
    </location>
</feature>
<evidence type="ECO:0000313" key="2">
    <source>
        <dbReference type="EMBL" id="KAL3828280.1"/>
    </source>
</evidence>
<protein>
    <submittedName>
        <fullName evidence="2">Uncharacterized protein</fullName>
    </submittedName>
</protein>
<sequence length="297" mass="34384">MGCFLACFGFKKKKKHRKPRNKCPSGEQNHGSYVPLDSDVLIKLDTTEKNISSDSDQLKEKPRESSKSKTKKKVSFNLNVKAYEPIPNEDDITSYLSDGEEETKWEFNTETTNLSSLNYEEDSISSCIQSYPPNYRYQNCRNSYDDEDEEEEFNFNDIYDTEEDEDYYSSESDEETRIQEDNEPADYQVSTDQMTSSICYTRDRSKYVNSVLNPVENLTQWKAVKAKAAPLKREKENIMLEKQDTKHTSDVFTTKNMRFSNVTSTHGVAVDASLSNWLDLTKKQNVTKNKTDLYNSD</sequence>
<dbReference type="PANTHER" id="PTHR33318:SF16">
    <property type="entry name" value="FK506-BINDING NUCLEAR-LIKE PROTEIN"/>
    <property type="match status" value="1"/>
</dbReference>
<name>A0ABD3SVB2_9LAMI</name>